<evidence type="ECO:0000313" key="4">
    <source>
        <dbReference type="EMBL" id="WIM04802.1"/>
    </source>
</evidence>
<dbReference type="InterPro" id="IPR052042">
    <property type="entry name" value="Tail_sheath_structural"/>
</dbReference>
<gene>
    <name evidence="4" type="ORF">OHM77_08820</name>
</gene>
<dbReference type="Pfam" id="PF04984">
    <property type="entry name" value="Phage_sheath_1"/>
    <property type="match status" value="1"/>
</dbReference>
<dbReference type="InterPro" id="IPR020287">
    <property type="entry name" value="Tail_sheath_C"/>
</dbReference>
<dbReference type="AlphaFoldDB" id="A0AA49FJB5"/>
<dbReference type="KEGG" id="npv:OHM77_08820"/>
<sequence length="527" mass="56592">MPATLSYPGVYIEEVPSGVRTITGVATSITAFIGRALRGPANDPVRVQSFGEFERRFGGLWRDSTLSYAVQQFFQNGGSDALVVRVHNGAVAATLTLAAGVNLVAANPGKWGEKLRVRVDHNTRPHLPGEPANSLFNLAVRDTATGVTERFLNLSTDPNNARFVTRVLEQESNLVRIVTPPGTVPALRPVAQGNPPAGADPLLDNASSIAFTATGNDGVAITDNQISSASLEAAKQGLWALEKADLFNLLCVPPLTRGAGGDVNAQTRSAAAKYCQQRRAIYVVDPLMAWDEHSDLTGAGGLDSVGWGLARSENAALYFPYLRQPDPLQENRLADFAPCGAVAGIVARTDGQRGVWKAPAGNDATLNGVAELAVKLTDGENGQLNPLAVNCLRAFPVTGRVVWGARTLRGADQLASEWKYLPVRRLALFIEESLFRGSQWVVFEPNDEPLWAQVRLNVGAFMQGLFRQGAFQGSSPRDAYFVKCDKETTTQNDINQGVVNIVVGFAPLKPAEFVVIKIQQIAGQIQI</sequence>
<accession>A0AA49FJB5</accession>
<comment type="similarity">
    <text evidence="1">Belongs to the myoviridae tail sheath protein family.</text>
</comment>
<dbReference type="EMBL" id="CP107246">
    <property type="protein sequence ID" value="WIM04802.1"/>
    <property type="molecule type" value="Genomic_DNA"/>
</dbReference>
<evidence type="ECO:0000256" key="1">
    <source>
        <dbReference type="ARBA" id="ARBA00008005"/>
    </source>
</evidence>
<feature type="domain" description="Tail sheath protein C-terminal" evidence="3">
    <location>
        <begin position="416"/>
        <end position="520"/>
    </location>
</feature>
<dbReference type="InterPro" id="IPR035089">
    <property type="entry name" value="Phage_sheath_subtilisin"/>
</dbReference>
<evidence type="ECO:0000259" key="2">
    <source>
        <dbReference type="Pfam" id="PF04984"/>
    </source>
</evidence>
<dbReference type="Gene3D" id="3.40.50.11780">
    <property type="match status" value="2"/>
</dbReference>
<feature type="domain" description="Tail sheath protein subtilisin-like" evidence="2">
    <location>
        <begin position="247"/>
        <end position="408"/>
    </location>
</feature>
<dbReference type="Proteomes" id="UP001234916">
    <property type="component" value="Chromosome"/>
</dbReference>
<protein>
    <submittedName>
        <fullName evidence="4">Phage tail sheath subtilisin-like domain-containing protein</fullName>
    </submittedName>
</protein>
<reference evidence="4" key="1">
    <citation type="journal article" date="2023" name="Nat. Microbiol.">
        <title>Enrichment and characterization of a nitric oxide-reducing microbial community in a continuous bioreactor.</title>
        <authorList>
            <person name="Garrido-Amador P."/>
            <person name="Stortenbeker N."/>
            <person name="Wessels H.J.C.T."/>
            <person name="Speth D.R."/>
            <person name="Garcia-Heredia I."/>
            <person name="Kartal B."/>
        </authorList>
    </citation>
    <scope>NUCLEOTIDE SEQUENCE</scope>
    <source>
        <strain evidence="4">MAG1</strain>
    </source>
</reference>
<organism evidence="4">
    <name type="scientific">Candidatus Nitricoxidivorans perseverans</name>
    <dbReference type="NCBI Taxonomy" id="2975601"/>
    <lineage>
        <taxon>Bacteria</taxon>
        <taxon>Pseudomonadati</taxon>
        <taxon>Pseudomonadota</taxon>
        <taxon>Betaproteobacteria</taxon>
        <taxon>Nitrosomonadales</taxon>
        <taxon>Sterolibacteriaceae</taxon>
        <taxon>Candidatus Nitricoxidivorans</taxon>
    </lineage>
</organism>
<dbReference type="PANTHER" id="PTHR35861">
    <property type="match status" value="1"/>
</dbReference>
<dbReference type="PANTHER" id="PTHR35861:SF1">
    <property type="entry name" value="PHAGE TAIL SHEATH PROTEIN"/>
    <property type="match status" value="1"/>
</dbReference>
<evidence type="ECO:0000259" key="3">
    <source>
        <dbReference type="Pfam" id="PF17482"/>
    </source>
</evidence>
<dbReference type="Pfam" id="PF17482">
    <property type="entry name" value="Phage_sheath_1C"/>
    <property type="match status" value="1"/>
</dbReference>
<name>A0AA49FJB5_9PROT</name>
<proteinExistence type="inferred from homology"/>